<dbReference type="AlphaFoldDB" id="A0A9N8YM97"/>
<evidence type="ECO:0000313" key="1">
    <source>
        <dbReference type="EMBL" id="CAG8438721.1"/>
    </source>
</evidence>
<proteinExistence type="predicted"/>
<dbReference type="InterPro" id="IPR023214">
    <property type="entry name" value="HAD_sf"/>
</dbReference>
<dbReference type="SUPFAM" id="SSF56784">
    <property type="entry name" value="HAD-like"/>
    <property type="match status" value="1"/>
</dbReference>
<accession>A0A9N8YM97</accession>
<comment type="caution">
    <text evidence="1">The sequence shown here is derived from an EMBL/GenBank/DDBJ whole genome shotgun (WGS) entry which is preliminary data.</text>
</comment>
<organism evidence="1 2">
    <name type="scientific">Ambispora leptoticha</name>
    <dbReference type="NCBI Taxonomy" id="144679"/>
    <lineage>
        <taxon>Eukaryota</taxon>
        <taxon>Fungi</taxon>
        <taxon>Fungi incertae sedis</taxon>
        <taxon>Mucoromycota</taxon>
        <taxon>Glomeromycotina</taxon>
        <taxon>Glomeromycetes</taxon>
        <taxon>Archaeosporales</taxon>
        <taxon>Ambisporaceae</taxon>
        <taxon>Ambispora</taxon>
    </lineage>
</organism>
<name>A0A9N8YM97_9GLOM</name>
<evidence type="ECO:0000313" key="2">
    <source>
        <dbReference type="Proteomes" id="UP000789508"/>
    </source>
</evidence>
<dbReference type="EMBL" id="CAJVPS010000005">
    <property type="protein sequence ID" value="CAG8438721.1"/>
    <property type="molecule type" value="Genomic_DNA"/>
</dbReference>
<dbReference type="OrthoDB" id="10255128at2759"/>
<dbReference type="InterPro" id="IPR036412">
    <property type="entry name" value="HAD-like_sf"/>
</dbReference>
<dbReference type="PANTHER" id="PTHR28181">
    <property type="entry name" value="UPF0655 PROTEIN YCR015C"/>
    <property type="match status" value="1"/>
</dbReference>
<dbReference type="InterPro" id="IPR050849">
    <property type="entry name" value="HAD-like_hydrolase_phosphatase"/>
</dbReference>
<sequence>MYPPVGLLVSDFDETITLCDTLSTLIAKCPRMSDDCKHDCPPPWSYFVELYFKELKEHIKHWGESHPEKTLEDFYKLLKSLEKVEERSMKRVEDFKCLIGVHPEELWEQGKIIKKRPGAVDVIKRYLENNPCSFFVLSTNWSRDMLLGCLQEIDGINKKIIISNDLKFEEDSSTGGLTRKVLTAIDKLEIFKQFTVPQETISVYVGDSETDLPLDADIGIIMGNNVSLTRSCNKYGIEIIEGLKSVSPKNSISNRKLFRVKDWIEIGESGLFD</sequence>
<keyword evidence="2" id="KW-1185">Reference proteome</keyword>
<protein>
    <submittedName>
        <fullName evidence="1">8722_t:CDS:1</fullName>
    </submittedName>
</protein>
<reference evidence="1" key="1">
    <citation type="submission" date="2021-06" db="EMBL/GenBank/DDBJ databases">
        <authorList>
            <person name="Kallberg Y."/>
            <person name="Tangrot J."/>
            <person name="Rosling A."/>
        </authorList>
    </citation>
    <scope>NUCLEOTIDE SEQUENCE</scope>
    <source>
        <strain evidence="1">FL130A</strain>
    </source>
</reference>
<gene>
    <name evidence="1" type="ORF">ALEPTO_LOCUS119</name>
</gene>
<dbReference type="Gene3D" id="3.40.50.1000">
    <property type="entry name" value="HAD superfamily/HAD-like"/>
    <property type="match status" value="1"/>
</dbReference>
<dbReference type="Proteomes" id="UP000789508">
    <property type="component" value="Unassembled WGS sequence"/>
</dbReference>
<dbReference type="PANTHER" id="PTHR28181:SF1">
    <property type="entry name" value="COLD TOLERANCE PROTEIN 1"/>
    <property type="match status" value="1"/>
</dbReference>